<proteinExistence type="predicted"/>
<name>A0A1F6DV93_9BACT</name>
<dbReference type="Proteomes" id="UP000177652">
    <property type="component" value="Unassembled WGS sequence"/>
</dbReference>
<evidence type="ECO:0000313" key="1">
    <source>
        <dbReference type="EMBL" id="OGG65257.1"/>
    </source>
</evidence>
<gene>
    <name evidence="1" type="ORF">A3D71_04385</name>
</gene>
<accession>A0A1F6DV93</accession>
<dbReference type="EMBL" id="MFLK01000054">
    <property type="protein sequence ID" value="OGG65257.1"/>
    <property type="molecule type" value="Genomic_DNA"/>
</dbReference>
<evidence type="ECO:0000313" key="2">
    <source>
        <dbReference type="Proteomes" id="UP000177652"/>
    </source>
</evidence>
<organism evidence="1 2">
    <name type="scientific">Candidatus Kaiserbacteria bacterium RIFCSPHIGHO2_02_FULL_55_20</name>
    <dbReference type="NCBI Taxonomy" id="1798497"/>
    <lineage>
        <taxon>Bacteria</taxon>
        <taxon>Candidatus Kaiseribacteriota</taxon>
    </lineage>
</organism>
<sequence length="137" mass="15137">MAMHKRISALYLDAALYRAKIENRCKRNGEWSLGTFAMLVLELREYSTSVATLDTAAILRYQQIVEIACACLRTDADLGRATEVAQHVRVALGKAADYLVQQTVMDSMTRAQAEELRLIHKAADAIEAALKGLLPDA</sequence>
<comment type="caution">
    <text evidence="1">The sequence shown here is derived from an EMBL/GenBank/DDBJ whole genome shotgun (WGS) entry which is preliminary data.</text>
</comment>
<dbReference type="AlphaFoldDB" id="A0A1F6DV93"/>
<reference evidence="1 2" key="1">
    <citation type="journal article" date="2016" name="Nat. Commun.">
        <title>Thousands of microbial genomes shed light on interconnected biogeochemical processes in an aquifer system.</title>
        <authorList>
            <person name="Anantharaman K."/>
            <person name="Brown C.T."/>
            <person name="Hug L.A."/>
            <person name="Sharon I."/>
            <person name="Castelle C.J."/>
            <person name="Probst A.J."/>
            <person name="Thomas B.C."/>
            <person name="Singh A."/>
            <person name="Wilkins M.J."/>
            <person name="Karaoz U."/>
            <person name="Brodie E.L."/>
            <person name="Williams K.H."/>
            <person name="Hubbard S.S."/>
            <person name="Banfield J.F."/>
        </authorList>
    </citation>
    <scope>NUCLEOTIDE SEQUENCE [LARGE SCALE GENOMIC DNA]</scope>
</reference>
<protein>
    <submittedName>
        <fullName evidence="1">Uncharacterized protein</fullName>
    </submittedName>
</protein>